<name>A0ABQ3A0T1_9GAMM</name>
<evidence type="ECO:0000256" key="1">
    <source>
        <dbReference type="SAM" id="Phobius"/>
    </source>
</evidence>
<protein>
    <recommendedName>
        <fullName evidence="4">ABC transporter ATP-binding protein</fullName>
    </recommendedName>
</protein>
<reference evidence="3" key="1">
    <citation type="journal article" date="2019" name="Int. J. Syst. Evol. Microbiol.">
        <title>The Global Catalogue of Microorganisms (GCM) 10K type strain sequencing project: providing services to taxonomists for standard genome sequencing and annotation.</title>
        <authorList>
            <consortium name="The Broad Institute Genomics Platform"/>
            <consortium name="The Broad Institute Genome Sequencing Center for Infectious Disease"/>
            <person name="Wu L."/>
            <person name="Ma J."/>
        </authorList>
    </citation>
    <scope>NUCLEOTIDE SEQUENCE [LARGE SCALE GENOMIC DNA]</scope>
    <source>
        <strain evidence="3">KCTC 22232</strain>
    </source>
</reference>
<keyword evidence="1" id="KW-0472">Membrane</keyword>
<proteinExistence type="predicted"/>
<keyword evidence="3" id="KW-1185">Reference proteome</keyword>
<organism evidence="2 3">
    <name type="scientific">Rhodanobacter panaciterrae</name>
    <dbReference type="NCBI Taxonomy" id="490572"/>
    <lineage>
        <taxon>Bacteria</taxon>
        <taxon>Pseudomonadati</taxon>
        <taxon>Pseudomonadota</taxon>
        <taxon>Gammaproteobacteria</taxon>
        <taxon>Lysobacterales</taxon>
        <taxon>Rhodanobacteraceae</taxon>
        <taxon>Rhodanobacter</taxon>
    </lineage>
</organism>
<comment type="caution">
    <text evidence="2">The sequence shown here is derived from an EMBL/GenBank/DDBJ whole genome shotgun (WGS) entry which is preliminary data.</text>
</comment>
<evidence type="ECO:0000313" key="2">
    <source>
        <dbReference type="EMBL" id="GGY30783.1"/>
    </source>
</evidence>
<feature type="transmembrane region" description="Helical" evidence="1">
    <location>
        <begin position="58"/>
        <end position="86"/>
    </location>
</feature>
<keyword evidence="1" id="KW-0812">Transmembrane</keyword>
<dbReference type="RefSeq" id="WP_189441575.1">
    <property type="nucleotide sequence ID" value="NZ_BMXT01000002.1"/>
</dbReference>
<dbReference type="EMBL" id="BMXT01000002">
    <property type="protein sequence ID" value="GGY30783.1"/>
    <property type="molecule type" value="Genomic_DNA"/>
</dbReference>
<keyword evidence="1" id="KW-1133">Transmembrane helix</keyword>
<sequence length="159" mass="17185">MHDEGESPREAAAPDPAPLSSGLLAEIGQLGRAVKRLFGAQLHLLAAELGLARSAVSWMLLAGLAATVAGVGFGLTVLGLLGVVLAAWFGSWIWALLVLALLQVLFLFGSILLFRRCMHWMSLPVTRSEWNAMMRDTLHKAEAEVAAERRQGNREEGRS</sequence>
<accession>A0ABQ3A0T1</accession>
<feature type="transmembrane region" description="Helical" evidence="1">
    <location>
        <begin position="92"/>
        <end position="114"/>
    </location>
</feature>
<evidence type="ECO:0008006" key="4">
    <source>
        <dbReference type="Google" id="ProtNLM"/>
    </source>
</evidence>
<evidence type="ECO:0000313" key="3">
    <source>
        <dbReference type="Proteomes" id="UP000621898"/>
    </source>
</evidence>
<gene>
    <name evidence="2" type="ORF">GCM10008098_25460</name>
</gene>
<dbReference type="Proteomes" id="UP000621898">
    <property type="component" value="Unassembled WGS sequence"/>
</dbReference>